<sequence length="704" mass="72849">MSRSDVGAKSSGMDRRPTSPLLSEAGIGLRNAAETYLHFRSHSHSRNGSVSDATPTPSASAIRRAQQLVTGDASSTTGGSSVSGTGSKLSSLLHTLQPSSRLGSTSHLVQPPARSHSRSDSGLAGTGSGTASPLPGHAKLLASGSGSSVRGPYGTSGHLSPYGTNPTLVSASGSAGTSMSGSNATLVAMTPSSLGTGDKDNPWGALHVHVLPLFNRDPLRVPIEDLNALVRKHLISVISRNPSRAIVQLEADVSELITAGMLTLNSKLAAGVDEEKLAGRIVDLWGFFWDQVLPYVEGVFLPLQTDPYLVSLARAPKSNRPPSPTSSSIGFDGASVITSSSAGLGGSVVNAGSTVGGLTGSPSIDVRKLALRAFRDSVVLPVAAKLQKRFSAPSKDNNLNSELAEHHRPRLEQMLLVLSSIATHNVSLASTNPALLAQLATPGEHAITILLRLVLYPPGTKPHQVGSTAPGPGRLPSFLSGGAPRDRRGRLARKSMIGASNNADASGSLMENDDELGLSARTLGVGSSTLTAGNAMYDEREREGRELLNSLRSPTIDTETSGSRPQSRARDGYDEEDDDAGISAEGGTVMQHETNPLESLGTGPGGWGSVGGDIPGPGDSRGEGARGGNPSRRAAIYDDVSRLRADSGGTDGYDEGESGTYLPAGIAAALAASTGSGLSTRRPSRVDTEEREEKAPQAERRPRI</sequence>
<feature type="compositionally biased region" description="Basic and acidic residues" evidence="1">
    <location>
        <begin position="635"/>
        <end position="645"/>
    </location>
</feature>
<dbReference type="AlphaFoldDB" id="G4TYK6"/>
<feature type="region of interest" description="Disordered" evidence="1">
    <location>
        <begin position="461"/>
        <end position="487"/>
    </location>
</feature>
<feature type="compositionally biased region" description="Polar residues" evidence="1">
    <location>
        <begin position="550"/>
        <end position="566"/>
    </location>
</feature>
<comment type="caution">
    <text evidence="2">The sequence shown here is derived from an EMBL/GenBank/DDBJ whole genome shotgun (WGS) entry which is preliminary data.</text>
</comment>
<gene>
    <name evidence="2" type="ORF">PIIN_10392</name>
</gene>
<evidence type="ECO:0008006" key="4">
    <source>
        <dbReference type="Google" id="ProtNLM"/>
    </source>
</evidence>
<reference evidence="2 3" key="1">
    <citation type="journal article" date="2011" name="PLoS Pathog.">
        <title>Endophytic Life Strategies Decoded by Genome and Transcriptome Analyses of the Mutualistic Root Symbiont Piriformospora indica.</title>
        <authorList>
            <person name="Zuccaro A."/>
            <person name="Lahrmann U."/>
            <person name="Guldener U."/>
            <person name="Langen G."/>
            <person name="Pfiffi S."/>
            <person name="Biedenkopf D."/>
            <person name="Wong P."/>
            <person name="Samans B."/>
            <person name="Grimm C."/>
            <person name="Basiewicz M."/>
            <person name="Murat C."/>
            <person name="Martin F."/>
            <person name="Kogel K.H."/>
        </authorList>
    </citation>
    <scope>NUCLEOTIDE SEQUENCE [LARGE SCALE GENOMIC DNA]</scope>
    <source>
        <strain evidence="2 3">DSM 11827</strain>
    </source>
</reference>
<dbReference type="STRING" id="1109443.G4TYK6"/>
<evidence type="ECO:0000313" key="2">
    <source>
        <dbReference type="EMBL" id="CCA76399.1"/>
    </source>
</evidence>
<protein>
    <recommendedName>
        <fullName evidence="4">HbrB-domain-containing protein</fullName>
    </recommendedName>
</protein>
<feature type="compositionally biased region" description="Gly residues" evidence="1">
    <location>
        <begin position="602"/>
        <end position="615"/>
    </location>
</feature>
<keyword evidence="3" id="KW-1185">Reference proteome</keyword>
<dbReference type="PANTHER" id="PTHR32428:SF2">
    <property type="entry name" value="TARGET OF RAPAMYCIN COMPLEX 2 SUBUNIT BIT61-RELATED"/>
    <property type="match status" value="1"/>
</dbReference>
<dbReference type="EMBL" id="CAFZ01000733">
    <property type="protein sequence ID" value="CCA76399.1"/>
    <property type="molecule type" value="Genomic_DNA"/>
</dbReference>
<proteinExistence type="predicted"/>
<feature type="compositionally biased region" description="Basic and acidic residues" evidence="1">
    <location>
        <begin position="684"/>
        <end position="704"/>
    </location>
</feature>
<feature type="region of interest" description="Disordered" evidence="1">
    <location>
        <begin position="671"/>
        <end position="704"/>
    </location>
</feature>
<name>G4TYK6_SERID</name>
<evidence type="ECO:0000256" key="1">
    <source>
        <dbReference type="SAM" id="MobiDB-lite"/>
    </source>
</evidence>
<feature type="compositionally biased region" description="Low complexity" evidence="1">
    <location>
        <begin position="671"/>
        <end position="680"/>
    </location>
</feature>
<feature type="compositionally biased region" description="Low complexity" evidence="1">
    <location>
        <begin position="74"/>
        <end position="96"/>
    </location>
</feature>
<dbReference type="OrthoDB" id="2290221at2759"/>
<evidence type="ECO:0000313" key="3">
    <source>
        <dbReference type="Proteomes" id="UP000007148"/>
    </source>
</evidence>
<feature type="compositionally biased region" description="Polar residues" evidence="1">
    <location>
        <begin position="97"/>
        <end position="108"/>
    </location>
</feature>
<dbReference type="InterPro" id="IPR013745">
    <property type="entry name" value="Bit61/PRR5"/>
</dbReference>
<dbReference type="InParanoid" id="G4TYK6"/>
<feature type="region of interest" description="Disordered" evidence="1">
    <location>
        <begin position="548"/>
        <end position="658"/>
    </location>
</feature>
<feature type="region of interest" description="Disordered" evidence="1">
    <location>
        <begin position="1"/>
        <end position="25"/>
    </location>
</feature>
<organism evidence="2 3">
    <name type="scientific">Serendipita indica (strain DSM 11827)</name>
    <name type="common">Root endophyte fungus</name>
    <name type="synonym">Piriformospora indica</name>
    <dbReference type="NCBI Taxonomy" id="1109443"/>
    <lineage>
        <taxon>Eukaryota</taxon>
        <taxon>Fungi</taxon>
        <taxon>Dikarya</taxon>
        <taxon>Basidiomycota</taxon>
        <taxon>Agaricomycotina</taxon>
        <taxon>Agaricomycetes</taxon>
        <taxon>Sebacinales</taxon>
        <taxon>Serendipitaceae</taxon>
        <taxon>Serendipita</taxon>
    </lineage>
</organism>
<accession>G4TYK6</accession>
<feature type="compositionally biased region" description="Polar residues" evidence="1">
    <location>
        <begin position="46"/>
        <end position="59"/>
    </location>
</feature>
<dbReference type="GO" id="GO:0038203">
    <property type="term" value="P:TORC2 signaling"/>
    <property type="evidence" value="ECO:0007669"/>
    <property type="project" value="TreeGrafter"/>
</dbReference>
<dbReference type="HOGENOM" id="CLU_016137_0_0_1"/>
<dbReference type="eggNOG" id="ENOG502RZ40">
    <property type="taxonomic scope" value="Eukaryota"/>
</dbReference>
<feature type="region of interest" description="Disordered" evidence="1">
    <location>
        <begin position="42"/>
        <end position="165"/>
    </location>
</feature>
<dbReference type="GO" id="GO:0031932">
    <property type="term" value="C:TORC2 complex"/>
    <property type="evidence" value="ECO:0007669"/>
    <property type="project" value="TreeGrafter"/>
</dbReference>
<dbReference type="Pfam" id="PF08539">
    <property type="entry name" value="HbrB"/>
    <property type="match status" value="1"/>
</dbReference>
<dbReference type="PANTHER" id="PTHR32428">
    <property type="entry name" value="TARGET OF RAPAMYCIN COMPLEX 2 SUBUNIT BIT61-RELATED"/>
    <property type="match status" value="1"/>
</dbReference>
<dbReference type="Proteomes" id="UP000007148">
    <property type="component" value="Unassembled WGS sequence"/>
</dbReference>